<reference evidence="1 2" key="1">
    <citation type="submission" date="2023-12" db="EMBL/GenBank/DDBJ databases">
        <title>Amycolatopsis sp. V23-08.</title>
        <authorList>
            <person name="Somphong A."/>
        </authorList>
    </citation>
    <scope>NUCLEOTIDE SEQUENCE [LARGE SCALE GENOMIC DNA]</scope>
    <source>
        <strain evidence="1 2">V23-08</strain>
    </source>
</reference>
<accession>A0ABU5R4U7</accession>
<organism evidence="1 2">
    <name type="scientific">Amycolatopsis heterodermiae</name>
    <dbReference type="NCBI Taxonomy" id="3110235"/>
    <lineage>
        <taxon>Bacteria</taxon>
        <taxon>Bacillati</taxon>
        <taxon>Actinomycetota</taxon>
        <taxon>Actinomycetes</taxon>
        <taxon>Pseudonocardiales</taxon>
        <taxon>Pseudonocardiaceae</taxon>
        <taxon>Amycolatopsis</taxon>
    </lineage>
</organism>
<evidence type="ECO:0000313" key="2">
    <source>
        <dbReference type="Proteomes" id="UP001304298"/>
    </source>
</evidence>
<name>A0ABU5R4U7_9PSEU</name>
<keyword evidence="2" id="KW-1185">Reference proteome</keyword>
<protein>
    <submittedName>
        <fullName evidence="1">DinB family protein</fullName>
    </submittedName>
</protein>
<sequence length="187" mass="20939">MSLSADLHRYLQASRESLLATLDGLSEYDVRRPMTPTATNLLGLVKHLAGIEFGYLGDCVGRPAPLLPWVEDESVWDSADMWATAEQTREELVALYRRAWQHSDESIAQLPLDAPASVAWWPEERRQTTFGSLLVRVVDETAHHAGHADIVRELIDGRPGGDHDSAGDAAWWTRHLDRVQAAADRHR</sequence>
<proteinExistence type="predicted"/>
<dbReference type="SUPFAM" id="SSF109854">
    <property type="entry name" value="DinB/YfiT-like putative metalloenzymes"/>
    <property type="match status" value="1"/>
</dbReference>
<dbReference type="InterPro" id="IPR007061">
    <property type="entry name" value="MST-like"/>
</dbReference>
<dbReference type="Pfam" id="PF04978">
    <property type="entry name" value="MST"/>
    <property type="match status" value="1"/>
</dbReference>
<dbReference type="InterPro" id="IPR034660">
    <property type="entry name" value="DinB/YfiT-like"/>
</dbReference>
<dbReference type="RefSeq" id="WP_323328150.1">
    <property type="nucleotide sequence ID" value="NZ_JAYFSI010000003.1"/>
</dbReference>
<comment type="caution">
    <text evidence="1">The sequence shown here is derived from an EMBL/GenBank/DDBJ whole genome shotgun (WGS) entry which is preliminary data.</text>
</comment>
<dbReference type="Gene3D" id="1.20.120.450">
    <property type="entry name" value="dinb family like domain"/>
    <property type="match status" value="1"/>
</dbReference>
<dbReference type="Proteomes" id="UP001304298">
    <property type="component" value="Unassembled WGS sequence"/>
</dbReference>
<evidence type="ECO:0000313" key="1">
    <source>
        <dbReference type="EMBL" id="MEA5361226.1"/>
    </source>
</evidence>
<gene>
    <name evidence="1" type="ORF">VA596_16895</name>
</gene>
<dbReference type="EMBL" id="JAYFSI010000003">
    <property type="protein sequence ID" value="MEA5361226.1"/>
    <property type="molecule type" value="Genomic_DNA"/>
</dbReference>